<dbReference type="InterPro" id="IPR012165">
    <property type="entry name" value="Cyt_c3_hydrogenase_gsu"/>
</dbReference>
<evidence type="ECO:0000256" key="11">
    <source>
        <dbReference type="PIRSR" id="PIRSR006816-2"/>
    </source>
</evidence>
<dbReference type="InterPro" id="IPR019480">
    <property type="entry name" value="Dihydroorotate_DH_Fe-S-bd"/>
</dbReference>
<reference evidence="14" key="1">
    <citation type="submission" date="2010-02" db="EMBL/GenBank/DDBJ databases">
        <title>Complete sequence of Ferroglobus placidus DSM 10642.</title>
        <authorList>
            <consortium name="US DOE Joint Genome Institute"/>
            <person name="Lucas S."/>
            <person name="Copeland A."/>
            <person name="Lapidus A."/>
            <person name="Cheng J.-F."/>
            <person name="Bruce D."/>
            <person name="Goodwin L."/>
            <person name="Pitluck S."/>
            <person name="Saunders E."/>
            <person name="Brettin T."/>
            <person name="Detter J.C."/>
            <person name="Han C."/>
            <person name="Tapia R."/>
            <person name="Larimer F."/>
            <person name="Land M."/>
            <person name="Hauser L."/>
            <person name="Kyrpides N."/>
            <person name="Ivanova N."/>
            <person name="Holmes D."/>
            <person name="Lovley D."/>
            <person name="Kyrpides N."/>
            <person name="Anderson I.J."/>
            <person name="Woyke T."/>
        </authorList>
    </citation>
    <scope>NUCLEOTIDE SEQUENCE [LARGE SCALE GENOMIC DNA]</scope>
    <source>
        <strain evidence="14">DSM 10642 / AEDII12DO</strain>
    </source>
</reference>
<evidence type="ECO:0000256" key="1">
    <source>
        <dbReference type="ARBA" id="ARBA00006422"/>
    </source>
</evidence>
<dbReference type="GO" id="GO:0051537">
    <property type="term" value="F:2 iron, 2 sulfur cluster binding"/>
    <property type="evidence" value="ECO:0007669"/>
    <property type="project" value="UniProtKB-KW"/>
</dbReference>
<evidence type="ECO:0000313" key="14">
    <source>
        <dbReference type="Proteomes" id="UP000002613"/>
    </source>
</evidence>
<comment type="cofactor">
    <cofactor evidence="10">
        <name>[2Fe-2S] cluster</name>
        <dbReference type="ChEBI" id="CHEBI:190135"/>
    </cofactor>
</comment>
<accession>D3RX95</accession>
<reference evidence="13 14" key="2">
    <citation type="journal article" date="2011" name="Stand. Genomic Sci.">
        <title>Complete genome sequence of Ferroglobus placidus AEDII12DO.</title>
        <authorList>
            <person name="Anderson I."/>
            <person name="Risso C."/>
            <person name="Holmes D."/>
            <person name="Lucas S."/>
            <person name="Copeland A."/>
            <person name="Lapidus A."/>
            <person name="Cheng J.F."/>
            <person name="Bruce D."/>
            <person name="Goodwin L."/>
            <person name="Pitluck S."/>
            <person name="Saunders E."/>
            <person name="Brettin T."/>
            <person name="Detter J.C."/>
            <person name="Han C."/>
            <person name="Tapia R."/>
            <person name="Larimer F."/>
            <person name="Land M."/>
            <person name="Hauser L."/>
            <person name="Woyke T."/>
            <person name="Lovley D."/>
            <person name="Kyrpides N."/>
            <person name="Ivanova N."/>
        </authorList>
    </citation>
    <scope>NUCLEOTIDE SEQUENCE [LARGE SCALE GENOMIC DNA]</scope>
    <source>
        <strain evidence="14">DSM 10642 / AEDII12DO</strain>
    </source>
</reference>
<dbReference type="SUPFAM" id="SSF52343">
    <property type="entry name" value="Ferredoxin reductase-like, C-terminal NADP-linked domain"/>
    <property type="match status" value="1"/>
</dbReference>
<keyword evidence="6" id="KW-0274">FAD</keyword>
<evidence type="ECO:0000259" key="12">
    <source>
        <dbReference type="PROSITE" id="PS51384"/>
    </source>
</evidence>
<dbReference type="PROSITE" id="PS51384">
    <property type="entry name" value="FAD_FR"/>
    <property type="match status" value="1"/>
</dbReference>
<dbReference type="PIRSF" id="PIRSF006816">
    <property type="entry name" value="Cyc3_hyd_g"/>
    <property type="match status" value="1"/>
</dbReference>
<dbReference type="AlphaFoldDB" id="D3RX95"/>
<feature type="binding site" evidence="11">
    <location>
        <position position="208"/>
    </location>
    <ligand>
        <name>[2Fe-2S] cluster</name>
        <dbReference type="ChEBI" id="CHEBI:190135"/>
    </ligand>
</feature>
<dbReference type="eggNOG" id="arCOG02199">
    <property type="taxonomic scope" value="Archaea"/>
</dbReference>
<dbReference type="KEGG" id="fpl:Ferp_0943"/>
<dbReference type="InterPro" id="IPR017927">
    <property type="entry name" value="FAD-bd_FR_type"/>
</dbReference>
<dbReference type="InterPro" id="IPR037117">
    <property type="entry name" value="Dihydroorotate_DH_ele_sf"/>
</dbReference>
<dbReference type="PANTHER" id="PTHR43513:SF3">
    <property type="entry name" value="DIHYDROOROTATE DEHYDROGENASE B (NAD(+)), ELECTRON TRANSFER SUBUNIT-RELATED"/>
    <property type="match status" value="1"/>
</dbReference>
<dbReference type="OrthoDB" id="35401at2157"/>
<dbReference type="Gene3D" id="2.10.240.10">
    <property type="entry name" value="Dihydroorotate dehydrogenase, electron transfer subunit"/>
    <property type="match status" value="1"/>
</dbReference>
<dbReference type="EMBL" id="CP001899">
    <property type="protein sequence ID" value="ADC65108.1"/>
    <property type="molecule type" value="Genomic_DNA"/>
</dbReference>
<feature type="binding site" evidence="11">
    <location>
        <position position="220"/>
    </location>
    <ligand>
        <name>[2Fe-2S] cluster</name>
        <dbReference type="ChEBI" id="CHEBI:190135"/>
    </ligand>
</feature>
<dbReference type="HOGENOM" id="CLU_003827_1_1_2"/>
<dbReference type="GO" id="GO:0050660">
    <property type="term" value="F:flavin adenine dinucleotide binding"/>
    <property type="evidence" value="ECO:0007669"/>
    <property type="project" value="InterPro"/>
</dbReference>
<feature type="binding site" evidence="11">
    <location>
        <position position="203"/>
    </location>
    <ligand>
        <name>[2Fe-2S] cluster</name>
        <dbReference type="ChEBI" id="CHEBI:190135"/>
    </ligand>
</feature>
<comment type="cofactor">
    <cofactor evidence="11">
        <name>[2Fe-2S] cluster</name>
        <dbReference type="ChEBI" id="CHEBI:190135"/>
    </cofactor>
    <text evidence="11">Binds 1 [2Fe-2S] cluster per subunit.</text>
</comment>
<name>D3RX95_FERPA</name>
<keyword evidence="5 11" id="KW-0479">Metal-binding</keyword>
<evidence type="ECO:0000256" key="2">
    <source>
        <dbReference type="ARBA" id="ARBA00022448"/>
    </source>
</evidence>
<dbReference type="InterPro" id="IPR039261">
    <property type="entry name" value="FNR_nucleotide-bd"/>
</dbReference>
<evidence type="ECO:0000256" key="4">
    <source>
        <dbReference type="ARBA" id="ARBA00022714"/>
    </source>
</evidence>
<keyword evidence="8 11" id="KW-0408">Iron</keyword>
<evidence type="ECO:0000256" key="9">
    <source>
        <dbReference type="ARBA" id="ARBA00023014"/>
    </source>
</evidence>
<dbReference type="PaxDb" id="589924-Ferp_0943"/>
<keyword evidence="3" id="KW-0285">Flavoprotein</keyword>
<evidence type="ECO:0000256" key="7">
    <source>
        <dbReference type="ARBA" id="ARBA00022982"/>
    </source>
</evidence>
<dbReference type="Pfam" id="PF10418">
    <property type="entry name" value="DHODB_Fe-S_bind"/>
    <property type="match status" value="1"/>
</dbReference>
<feature type="binding site" evidence="11">
    <location>
        <position position="211"/>
    </location>
    <ligand>
        <name>[2Fe-2S] cluster</name>
        <dbReference type="ChEBI" id="CHEBI:190135"/>
    </ligand>
</feature>
<evidence type="ECO:0000256" key="8">
    <source>
        <dbReference type="ARBA" id="ARBA00023004"/>
    </source>
</evidence>
<gene>
    <name evidence="13" type="ordered locus">Ferp_0943</name>
</gene>
<dbReference type="Gene3D" id="3.40.50.80">
    <property type="entry name" value="Nucleotide-binding domain of ferredoxin-NADP reductase (FNR) module"/>
    <property type="match status" value="1"/>
</dbReference>
<dbReference type="SUPFAM" id="SSF63380">
    <property type="entry name" value="Riboflavin synthase domain-like"/>
    <property type="match status" value="1"/>
</dbReference>
<dbReference type="RefSeq" id="WP_012965451.1">
    <property type="nucleotide sequence ID" value="NC_013849.1"/>
</dbReference>
<dbReference type="InterPro" id="IPR006058">
    <property type="entry name" value="2Fe2S_fd_BS"/>
</dbReference>
<dbReference type="GO" id="GO:0006221">
    <property type="term" value="P:pyrimidine nucleotide biosynthetic process"/>
    <property type="evidence" value="ECO:0007669"/>
    <property type="project" value="InterPro"/>
</dbReference>
<dbReference type="PROSITE" id="PS00197">
    <property type="entry name" value="2FE2S_FER_1"/>
    <property type="match status" value="1"/>
</dbReference>
<dbReference type="STRING" id="589924.Ferp_0943"/>
<dbReference type="NCBIfam" id="NF000796">
    <property type="entry name" value="PRK00054.1-1"/>
    <property type="match status" value="1"/>
</dbReference>
<proteinExistence type="inferred from homology"/>
<sequence>MFTVKIEEVIEHNERYSTIIFDRSFRAYPGQFIMLHVFGLEEIPLSLSSENSVTVKAVGETTRYLVKIKPGTRVGVKGPLGNPFSPTSGKALIIAAGIGAAPLAFLQKFLEKYAEEISTIYAARSYDDLIFLESFGECRVATEDGSYGEQGTVFDLVYSEDLEEYDRIYACGPEIVLRGLYNYFKELGIEKRVEMSLERYMKCGIGVCGSCVIGNGMRVCVEGPVFNCADIVW</sequence>
<dbReference type="Gene3D" id="2.40.30.10">
    <property type="entry name" value="Translation factors"/>
    <property type="match status" value="1"/>
</dbReference>
<dbReference type="PANTHER" id="PTHR43513">
    <property type="entry name" value="DIHYDROOROTATE DEHYDROGENASE B (NAD(+)), ELECTRON TRANSFER SUBUNIT"/>
    <property type="match status" value="1"/>
</dbReference>
<dbReference type="GO" id="GO:0016491">
    <property type="term" value="F:oxidoreductase activity"/>
    <property type="evidence" value="ECO:0007669"/>
    <property type="project" value="InterPro"/>
</dbReference>
<evidence type="ECO:0000313" key="13">
    <source>
        <dbReference type="EMBL" id="ADC65108.1"/>
    </source>
</evidence>
<dbReference type="Proteomes" id="UP000002613">
    <property type="component" value="Chromosome"/>
</dbReference>
<dbReference type="InterPro" id="IPR050353">
    <property type="entry name" value="PyrK_electron_transfer"/>
</dbReference>
<keyword evidence="14" id="KW-1185">Reference proteome</keyword>
<keyword evidence="9 11" id="KW-0411">Iron-sulfur</keyword>
<evidence type="ECO:0000256" key="3">
    <source>
        <dbReference type="ARBA" id="ARBA00022630"/>
    </source>
</evidence>
<organism evidence="13 14">
    <name type="scientific">Ferroglobus placidus (strain DSM 10642 / AEDII12DO)</name>
    <dbReference type="NCBI Taxonomy" id="589924"/>
    <lineage>
        <taxon>Archaea</taxon>
        <taxon>Methanobacteriati</taxon>
        <taxon>Methanobacteriota</taxon>
        <taxon>Archaeoglobi</taxon>
        <taxon>Archaeoglobales</taxon>
        <taxon>Archaeoglobaceae</taxon>
        <taxon>Ferroglobus</taxon>
    </lineage>
</organism>
<keyword evidence="4 11" id="KW-0001">2Fe-2S</keyword>
<evidence type="ECO:0000256" key="6">
    <source>
        <dbReference type="ARBA" id="ARBA00022827"/>
    </source>
</evidence>
<evidence type="ECO:0000256" key="5">
    <source>
        <dbReference type="ARBA" id="ARBA00022723"/>
    </source>
</evidence>
<dbReference type="InterPro" id="IPR017938">
    <property type="entry name" value="Riboflavin_synthase-like_b-brl"/>
</dbReference>
<feature type="domain" description="FAD-binding FR-type" evidence="12">
    <location>
        <begin position="1"/>
        <end position="86"/>
    </location>
</feature>
<keyword evidence="2" id="KW-0813">Transport</keyword>
<comment type="similarity">
    <text evidence="1">Belongs to the PyrK family.</text>
</comment>
<dbReference type="GeneID" id="8778451"/>
<keyword evidence="7" id="KW-0249">Electron transport</keyword>
<dbReference type="GO" id="GO:0046872">
    <property type="term" value="F:metal ion binding"/>
    <property type="evidence" value="ECO:0007669"/>
    <property type="project" value="UniProtKB-KW"/>
</dbReference>
<protein>
    <submittedName>
        <fullName evidence="13">Dihydroorotate dehydrogenase, electron transfer subunit, iron-sulphur cluster binding domain protein</fullName>
    </submittedName>
</protein>
<evidence type="ECO:0000256" key="10">
    <source>
        <dbReference type="ARBA" id="ARBA00034078"/>
    </source>
</evidence>